<dbReference type="Gene3D" id="1.20.1250.20">
    <property type="entry name" value="MFS general substrate transporter like domains"/>
    <property type="match status" value="1"/>
</dbReference>
<feature type="transmembrane region" description="Helical" evidence="9">
    <location>
        <begin position="364"/>
        <end position="384"/>
    </location>
</feature>
<evidence type="ECO:0000313" key="11">
    <source>
        <dbReference type="EMBL" id="OXU30470.1"/>
    </source>
</evidence>
<feature type="transmembrane region" description="Helical" evidence="9">
    <location>
        <begin position="112"/>
        <end position="134"/>
    </location>
</feature>
<feature type="region of interest" description="Disordered" evidence="8">
    <location>
        <begin position="777"/>
        <end position="900"/>
    </location>
</feature>
<dbReference type="InterPro" id="IPR036259">
    <property type="entry name" value="MFS_trans_sf"/>
</dbReference>
<feature type="compositionally biased region" description="Basic and acidic residues" evidence="8">
    <location>
        <begin position="856"/>
        <end position="865"/>
    </location>
</feature>
<comment type="subcellular location">
    <subcellularLocation>
        <location evidence="1">Cell membrane</location>
        <topology evidence="1">Multi-pass membrane protein</topology>
    </subcellularLocation>
</comment>
<feature type="region of interest" description="Disordered" evidence="8">
    <location>
        <begin position="702"/>
        <end position="721"/>
    </location>
</feature>
<dbReference type="SUPFAM" id="SSF100895">
    <property type="entry name" value="Kazal-type serine protease inhibitors"/>
    <property type="match status" value="1"/>
</dbReference>
<dbReference type="SUPFAM" id="SSF103473">
    <property type="entry name" value="MFS general substrate transporter"/>
    <property type="match status" value="1"/>
</dbReference>
<feature type="transmembrane region" description="Helical" evidence="9">
    <location>
        <begin position="292"/>
        <end position="313"/>
    </location>
</feature>
<feature type="compositionally biased region" description="Low complexity" evidence="8">
    <location>
        <begin position="1020"/>
        <end position="1039"/>
    </location>
</feature>
<keyword evidence="4 9" id="KW-0812">Transmembrane</keyword>
<dbReference type="Pfam" id="PF03137">
    <property type="entry name" value="OATP"/>
    <property type="match status" value="1"/>
</dbReference>
<feature type="compositionally biased region" description="Polar residues" evidence="8">
    <location>
        <begin position="866"/>
        <end position="883"/>
    </location>
</feature>
<dbReference type="CDD" id="cd17336">
    <property type="entry name" value="MFS_SLCO_OATP"/>
    <property type="match status" value="1"/>
</dbReference>
<evidence type="ECO:0000256" key="3">
    <source>
        <dbReference type="ARBA" id="ARBA00022475"/>
    </source>
</evidence>
<dbReference type="AlphaFoldDB" id="A0A232FIW2"/>
<feature type="compositionally biased region" description="Basic and acidic residues" evidence="8">
    <location>
        <begin position="1001"/>
        <end position="1019"/>
    </location>
</feature>
<evidence type="ECO:0000313" key="12">
    <source>
        <dbReference type="Proteomes" id="UP000215335"/>
    </source>
</evidence>
<dbReference type="InterPro" id="IPR036058">
    <property type="entry name" value="Kazal_dom_sf"/>
</dbReference>
<dbReference type="PANTHER" id="PTHR11388:SF158">
    <property type="entry name" value="ORGANIC ANION TRANSPORTING POLYPEPTIDE 33EB"/>
    <property type="match status" value="1"/>
</dbReference>
<dbReference type="OrthoDB" id="5062115at2759"/>
<dbReference type="InterPro" id="IPR002350">
    <property type="entry name" value="Kazal_dom"/>
</dbReference>
<evidence type="ECO:0000256" key="2">
    <source>
        <dbReference type="ARBA" id="ARBA00009657"/>
    </source>
</evidence>
<evidence type="ECO:0000256" key="4">
    <source>
        <dbReference type="ARBA" id="ARBA00022692"/>
    </source>
</evidence>
<evidence type="ECO:0000256" key="1">
    <source>
        <dbReference type="ARBA" id="ARBA00004651"/>
    </source>
</evidence>
<evidence type="ECO:0000256" key="5">
    <source>
        <dbReference type="ARBA" id="ARBA00022989"/>
    </source>
</evidence>
<evidence type="ECO:0000259" key="10">
    <source>
        <dbReference type="PROSITE" id="PS51465"/>
    </source>
</evidence>
<dbReference type="GO" id="GO:0043252">
    <property type="term" value="P:sodium-independent organic anion transport"/>
    <property type="evidence" value="ECO:0007669"/>
    <property type="project" value="TreeGrafter"/>
</dbReference>
<feature type="region of interest" description="Disordered" evidence="8">
    <location>
        <begin position="972"/>
        <end position="1039"/>
    </location>
</feature>
<name>A0A232FIW2_9HYME</name>
<feature type="transmembrane region" description="Helical" evidence="9">
    <location>
        <begin position="212"/>
        <end position="237"/>
    </location>
</feature>
<protein>
    <recommendedName>
        <fullName evidence="10">Kazal-like domain-containing protein</fullName>
    </recommendedName>
</protein>
<feature type="transmembrane region" description="Helical" evidence="9">
    <location>
        <begin position="249"/>
        <end position="272"/>
    </location>
</feature>
<feature type="transmembrane region" description="Helical" evidence="9">
    <location>
        <begin position="562"/>
        <end position="585"/>
    </location>
</feature>
<feature type="compositionally biased region" description="Polar residues" evidence="8">
    <location>
        <begin position="787"/>
        <end position="802"/>
    </location>
</feature>
<feature type="transmembrane region" description="Helical" evidence="9">
    <location>
        <begin position="141"/>
        <end position="160"/>
    </location>
</feature>
<dbReference type="STRING" id="543379.A0A232FIW2"/>
<comment type="caution">
    <text evidence="11">The sequence shown here is derived from an EMBL/GenBank/DDBJ whole genome shotgun (WGS) entry which is preliminary data.</text>
</comment>
<keyword evidence="6 9" id="KW-0472">Membrane</keyword>
<feature type="compositionally biased region" description="Basic and acidic residues" evidence="8">
    <location>
        <begin position="884"/>
        <end position="893"/>
    </location>
</feature>
<evidence type="ECO:0000256" key="8">
    <source>
        <dbReference type="SAM" id="MobiDB-lite"/>
    </source>
</evidence>
<sequence length="1039" mass="114340">MKPCNSDTYTIKSIDLKIIPLSIFSQNMTLGPQEIVRSEVEGSFSGPANSLTPESIDCGCSRYQLPRLAKFATRQSFLALLCCIGVLQAAAQAYLHVTSSTIARRFQFDPYLMGWILCTSEIVLVIVGLTVAYWGDRIHRASWLGGTTLIQCATFLTILIPHGSNWLKITTSTDEPVNVTHMSIYAEESPDLCMRMSSRLIALEDPPHYSTLFILIAVQIVTGMANVAYYALGISYLDDNTKKIHVSVYFGVVLATKVLGSILGYILGWSFLRIDAEDLSSIRSYRDQIGAWWLGWPILSVMLAIPAGFMAIFPRKLPSELVEEAAATIIDQSGTLRGSQRIAVKKVGSPDFFPSILRLLTNKILICNVLAAAFFLTALINFIANENIFLESRFYAPRPTGMLLGFGDPLLSRTVTTIIKPLLAGLVIIISGLVIARAKPNARMLVIYSLITLISSALIIFGLAFDNCDKPPIVGAHRGSIVLNRFCNRECGCSRDADFRPVCDSRGTLTFYSPCHAGCTAMDYDGTTKVFSNCSCVEDDTGQGNTEAREGPCGSDSCQVGWLIYEILTIVVYAAAASTIVGDLLISLRSVNVQDKALTIGYSMTLLAFFTYAIGKISYDELAKSTCQHWGLEDRICHLHHSTDLGNYLCFLTAGLIVIAALFKVGVWLFCQDLEMYDPTESEESQPREMKDMSKTQAEPLLQPQATSEQEESNQRTLDTVDDVVEPVVVIESKKLGKENGPVANVDEGEPSRLRYGPLGPGNRRVLKTQFNASIPHIDTDDDLDSSEGSQTLRKGSASQVSYKPLELDSDVESEMSGTLPRSKKLIPNAYDPGTLQVGIRAPFSNKPFPNPENYEDPRKVRSSRDNSPNVAADGSSKTNSFEYSKKRKDDKPLSASRGDFNEVGIPVVEPLETAAKGSMSSLRSPTIMMAITQLDRNPSREILEQTRFTYAPSRKHNTEEMEENRKFRLEKLMQPMNYPEPTARPPSRDQASSGFGSLQDMRERARLPSEISDSRDSLSSKSSTSGPPKKGGPLCTDL</sequence>
<keyword evidence="3" id="KW-1003">Cell membrane</keyword>
<keyword evidence="7" id="KW-1015">Disulfide bond</keyword>
<dbReference type="GO" id="GO:0016323">
    <property type="term" value="C:basolateral plasma membrane"/>
    <property type="evidence" value="ECO:0007669"/>
    <property type="project" value="TreeGrafter"/>
</dbReference>
<dbReference type="PROSITE" id="PS51465">
    <property type="entry name" value="KAZAL_2"/>
    <property type="match status" value="1"/>
</dbReference>
<evidence type="ECO:0000256" key="9">
    <source>
        <dbReference type="SAM" id="Phobius"/>
    </source>
</evidence>
<dbReference type="PANTHER" id="PTHR11388">
    <property type="entry name" value="ORGANIC ANION TRANSPORTER"/>
    <property type="match status" value="1"/>
</dbReference>
<dbReference type="GO" id="GO:0015347">
    <property type="term" value="F:sodium-independent organic anion transmembrane transporter activity"/>
    <property type="evidence" value="ECO:0007669"/>
    <property type="project" value="TreeGrafter"/>
</dbReference>
<feature type="domain" description="Kazal-like" evidence="10">
    <location>
        <begin position="481"/>
        <end position="538"/>
    </location>
</feature>
<organism evidence="11 12">
    <name type="scientific">Trichomalopsis sarcophagae</name>
    <dbReference type="NCBI Taxonomy" id="543379"/>
    <lineage>
        <taxon>Eukaryota</taxon>
        <taxon>Metazoa</taxon>
        <taxon>Ecdysozoa</taxon>
        <taxon>Arthropoda</taxon>
        <taxon>Hexapoda</taxon>
        <taxon>Insecta</taxon>
        <taxon>Pterygota</taxon>
        <taxon>Neoptera</taxon>
        <taxon>Endopterygota</taxon>
        <taxon>Hymenoptera</taxon>
        <taxon>Apocrita</taxon>
        <taxon>Proctotrupomorpha</taxon>
        <taxon>Chalcidoidea</taxon>
        <taxon>Pteromalidae</taxon>
        <taxon>Pteromalinae</taxon>
        <taxon>Trichomalopsis</taxon>
    </lineage>
</organism>
<dbReference type="InterPro" id="IPR004156">
    <property type="entry name" value="OATP"/>
</dbReference>
<reference evidence="11 12" key="1">
    <citation type="journal article" date="2017" name="Curr. Biol.">
        <title>The Evolution of Venom by Co-option of Single-Copy Genes.</title>
        <authorList>
            <person name="Martinson E.O."/>
            <person name="Mrinalini"/>
            <person name="Kelkar Y.D."/>
            <person name="Chang C.H."/>
            <person name="Werren J.H."/>
        </authorList>
    </citation>
    <scope>NUCLEOTIDE SEQUENCE [LARGE SCALE GENOMIC DNA]</scope>
    <source>
        <strain evidence="11 12">Alberta</strain>
        <tissue evidence="11">Whole body</tissue>
    </source>
</reference>
<feature type="transmembrane region" description="Helical" evidence="9">
    <location>
        <begin position="645"/>
        <end position="671"/>
    </location>
</feature>
<dbReference type="Proteomes" id="UP000215335">
    <property type="component" value="Unassembled WGS sequence"/>
</dbReference>
<feature type="transmembrane region" description="Helical" evidence="9">
    <location>
        <begin position="77"/>
        <end position="97"/>
    </location>
</feature>
<feature type="transmembrane region" description="Helical" evidence="9">
    <location>
        <begin position="597"/>
        <end position="615"/>
    </location>
</feature>
<feature type="transmembrane region" description="Helical" evidence="9">
    <location>
        <begin position="445"/>
        <end position="465"/>
    </location>
</feature>
<evidence type="ECO:0000256" key="6">
    <source>
        <dbReference type="ARBA" id="ARBA00023136"/>
    </source>
</evidence>
<comment type="similarity">
    <text evidence="2">Belongs to the organo anion transporter (TC 2.A.60) family.</text>
</comment>
<feature type="transmembrane region" description="Helical" evidence="9">
    <location>
        <begin position="418"/>
        <end position="438"/>
    </location>
</feature>
<evidence type="ECO:0000256" key="7">
    <source>
        <dbReference type="ARBA" id="ARBA00023157"/>
    </source>
</evidence>
<gene>
    <name evidence="11" type="ORF">TSAR_013494</name>
</gene>
<dbReference type="EMBL" id="NNAY01000156">
    <property type="protein sequence ID" value="OXU30470.1"/>
    <property type="molecule type" value="Genomic_DNA"/>
</dbReference>
<feature type="region of interest" description="Disordered" evidence="8">
    <location>
        <begin position="739"/>
        <end position="762"/>
    </location>
</feature>
<keyword evidence="5 9" id="KW-1133">Transmembrane helix</keyword>
<keyword evidence="12" id="KW-1185">Reference proteome</keyword>
<proteinExistence type="inferred from homology"/>
<accession>A0A232FIW2</accession>